<evidence type="ECO:0000313" key="2">
    <source>
        <dbReference type="Proteomes" id="UP001193081"/>
    </source>
</evidence>
<name>A0ABS4D9F6_9CHLR</name>
<dbReference type="Proteomes" id="UP001193081">
    <property type="component" value="Unassembled WGS sequence"/>
</dbReference>
<sequence length="90" mass="9979">MSSPQPLPLAELNTRAIRVLIQEMGVVNTACFIHQLRSPIGNGRKCDKHSNPWNRSVEEVKCLSIEWPNGADFAPAFLLSLVQKTEHVAA</sequence>
<comment type="caution">
    <text evidence="1">The sequence shown here is derived from an EMBL/GenBank/DDBJ whole genome shotgun (WGS) entry which is preliminary data.</text>
</comment>
<dbReference type="RefSeq" id="WP_135478088.1">
    <property type="nucleotide sequence ID" value="NZ_SIJK02000015.1"/>
</dbReference>
<protein>
    <submittedName>
        <fullName evidence="1">Uncharacterized protein</fullName>
    </submittedName>
</protein>
<proteinExistence type="predicted"/>
<keyword evidence="2" id="KW-1185">Reference proteome</keyword>
<organism evidence="1 2">
    <name type="scientific">Candidatus Chloroploca mongolica</name>
    <dbReference type="NCBI Taxonomy" id="2528176"/>
    <lineage>
        <taxon>Bacteria</taxon>
        <taxon>Bacillati</taxon>
        <taxon>Chloroflexota</taxon>
        <taxon>Chloroflexia</taxon>
        <taxon>Chloroflexales</taxon>
        <taxon>Chloroflexineae</taxon>
        <taxon>Oscillochloridaceae</taxon>
        <taxon>Candidatus Chloroploca</taxon>
    </lineage>
</organism>
<dbReference type="EMBL" id="SIJK02000015">
    <property type="protein sequence ID" value="MBP1466073.1"/>
    <property type="molecule type" value="Genomic_DNA"/>
</dbReference>
<reference evidence="1 2" key="1">
    <citation type="submission" date="2021-03" db="EMBL/GenBank/DDBJ databases">
        <authorList>
            <person name="Grouzdev D.S."/>
        </authorList>
    </citation>
    <scope>NUCLEOTIDE SEQUENCE [LARGE SCALE GENOMIC DNA]</scope>
    <source>
        <strain evidence="1 2">M50-1</strain>
    </source>
</reference>
<gene>
    <name evidence="1" type="ORF">EYB53_010195</name>
</gene>
<accession>A0ABS4D9F6</accession>
<evidence type="ECO:0000313" key="1">
    <source>
        <dbReference type="EMBL" id="MBP1466073.1"/>
    </source>
</evidence>